<gene>
    <name evidence="2" type="ORF">GCM10022204_21530</name>
</gene>
<dbReference type="Proteomes" id="UP001500051">
    <property type="component" value="Unassembled WGS sequence"/>
</dbReference>
<dbReference type="EMBL" id="BAAAYX010000005">
    <property type="protein sequence ID" value="GAA3703885.1"/>
    <property type="molecule type" value="Genomic_DNA"/>
</dbReference>
<feature type="region of interest" description="Disordered" evidence="1">
    <location>
        <begin position="1"/>
        <end position="20"/>
    </location>
</feature>
<evidence type="ECO:0000256" key="1">
    <source>
        <dbReference type="SAM" id="MobiDB-lite"/>
    </source>
</evidence>
<proteinExistence type="predicted"/>
<reference evidence="3" key="1">
    <citation type="journal article" date="2019" name="Int. J. Syst. Evol. Microbiol.">
        <title>The Global Catalogue of Microorganisms (GCM) 10K type strain sequencing project: providing services to taxonomists for standard genome sequencing and annotation.</title>
        <authorList>
            <consortium name="The Broad Institute Genomics Platform"/>
            <consortium name="The Broad Institute Genome Sequencing Center for Infectious Disease"/>
            <person name="Wu L."/>
            <person name="Ma J."/>
        </authorList>
    </citation>
    <scope>NUCLEOTIDE SEQUENCE [LARGE SCALE GENOMIC DNA]</scope>
    <source>
        <strain evidence="3">JCM 16548</strain>
    </source>
</reference>
<name>A0ABP7DGK7_9ACTN</name>
<evidence type="ECO:0000313" key="3">
    <source>
        <dbReference type="Proteomes" id="UP001500051"/>
    </source>
</evidence>
<sequence length="111" mass="10712">MDSPEAPAVATSQANDRAHSHWSEAVTVIVAAMAITAGRCGRDGGAYGCCGPTQIGTWAGRGGSPYGWPGCPVGTGPVGQLPGGPNWGAPCGPGCWAPGGPSRAGPGGPGT</sequence>
<accession>A0ABP7DGK7</accession>
<organism evidence="2 3">
    <name type="scientific">Microlunatus aurantiacus</name>
    <dbReference type="NCBI Taxonomy" id="446786"/>
    <lineage>
        <taxon>Bacteria</taxon>
        <taxon>Bacillati</taxon>
        <taxon>Actinomycetota</taxon>
        <taxon>Actinomycetes</taxon>
        <taxon>Propionibacteriales</taxon>
        <taxon>Propionibacteriaceae</taxon>
        <taxon>Microlunatus</taxon>
    </lineage>
</organism>
<protein>
    <submittedName>
        <fullName evidence="2">Uncharacterized protein</fullName>
    </submittedName>
</protein>
<keyword evidence="3" id="KW-1185">Reference proteome</keyword>
<evidence type="ECO:0000313" key="2">
    <source>
        <dbReference type="EMBL" id="GAA3703885.1"/>
    </source>
</evidence>
<comment type="caution">
    <text evidence="2">The sequence shown here is derived from an EMBL/GenBank/DDBJ whole genome shotgun (WGS) entry which is preliminary data.</text>
</comment>